<accession>A0ACC2VN39</accession>
<dbReference type="EMBL" id="JASBWR010000065">
    <property type="protein sequence ID" value="KAJ9100186.1"/>
    <property type="molecule type" value="Genomic_DNA"/>
</dbReference>
<protein>
    <submittedName>
        <fullName evidence="1">Uncharacterized protein</fullName>
    </submittedName>
</protein>
<reference evidence="1" key="1">
    <citation type="submission" date="2023-04" db="EMBL/GenBank/DDBJ databases">
        <title>Draft Genome sequencing of Naganishia species isolated from polar environments using Oxford Nanopore Technology.</title>
        <authorList>
            <person name="Leo P."/>
            <person name="Venkateswaran K."/>
        </authorList>
    </citation>
    <scope>NUCLEOTIDE SEQUENCE</scope>
    <source>
        <strain evidence="1">MNA-CCFEE 5261</strain>
    </source>
</reference>
<gene>
    <name evidence="1" type="ORF">QFC19_005719</name>
</gene>
<name>A0ACC2VN39_9TREE</name>
<dbReference type="Proteomes" id="UP001241377">
    <property type="component" value="Unassembled WGS sequence"/>
</dbReference>
<sequence length="165" mass="18234">MSTELNKRVVTEYFNEYWGKGNVDIVDKLCAEDYLIHYPMHGPRVGRNASKKMLSEFREAFPDLSFGSYGVPLIAEGDYVVGRWIGGGTHSGVAFHDLAVGELDKPNTRKKIYFSGTSIFKLKDGKIVSEIGEEGALTALQQLGIVPGPNPGKDIKYDEGYPTNE</sequence>
<comment type="caution">
    <text evidence="1">The sequence shown here is derived from an EMBL/GenBank/DDBJ whole genome shotgun (WGS) entry which is preliminary data.</text>
</comment>
<keyword evidence="2" id="KW-1185">Reference proteome</keyword>
<organism evidence="1 2">
    <name type="scientific">Naganishia cerealis</name>
    <dbReference type="NCBI Taxonomy" id="610337"/>
    <lineage>
        <taxon>Eukaryota</taxon>
        <taxon>Fungi</taxon>
        <taxon>Dikarya</taxon>
        <taxon>Basidiomycota</taxon>
        <taxon>Agaricomycotina</taxon>
        <taxon>Tremellomycetes</taxon>
        <taxon>Filobasidiales</taxon>
        <taxon>Filobasidiaceae</taxon>
        <taxon>Naganishia</taxon>
    </lineage>
</organism>
<evidence type="ECO:0000313" key="2">
    <source>
        <dbReference type="Proteomes" id="UP001241377"/>
    </source>
</evidence>
<evidence type="ECO:0000313" key="1">
    <source>
        <dbReference type="EMBL" id="KAJ9100186.1"/>
    </source>
</evidence>
<proteinExistence type="predicted"/>